<protein>
    <submittedName>
        <fullName evidence="1">Uncharacterized protein</fullName>
    </submittedName>
</protein>
<dbReference type="AlphaFoldDB" id="A0A3B1C2K7"/>
<proteinExistence type="predicted"/>
<dbReference type="EMBL" id="UOFZ01000071">
    <property type="protein sequence ID" value="VAX12915.1"/>
    <property type="molecule type" value="Genomic_DNA"/>
</dbReference>
<evidence type="ECO:0000313" key="1">
    <source>
        <dbReference type="EMBL" id="VAX12915.1"/>
    </source>
</evidence>
<name>A0A3B1C2K7_9ZZZZ</name>
<sequence>MIRELIREQFDVRLSDVSVGRLL</sequence>
<feature type="non-terminal residue" evidence="1">
    <location>
        <position position="23"/>
    </location>
</feature>
<reference evidence="1" key="1">
    <citation type="submission" date="2018-06" db="EMBL/GenBank/DDBJ databases">
        <authorList>
            <person name="Zhirakovskaya E."/>
        </authorList>
    </citation>
    <scope>NUCLEOTIDE SEQUENCE</scope>
</reference>
<gene>
    <name evidence="1" type="ORF">MNBD_GAMMA24-2366</name>
</gene>
<accession>A0A3B1C2K7</accession>
<organism evidence="1">
    <name type="scientific">hydrothermal vent metagenome</name>
    <dbReference type="NCBI Taxonomy" id="652676"/>
    <lineage>
        <taxon>unclassified sequences</taxon>
        <taxon>metagenomes</taxon>
        <taxon>ecological metagenomes</taxon>
    </lineage>
</organism>